<dbReference type="InterPro" id="IPR033399">
    <property type="entry name" value="TP_0789-like"/>
</dbReference>
<evidence type="ECO:0000313" key="3">
    <source>
        <dbReference type="Proteomes" id="UP000237662"/>
    </source>
</evidence>
<sequence>MLPLAAQSVTDAPPAEEIATAYLETIGGADAWKSLQAYQFEGKANMQGMAFPLTVTSAMGDKTRVEMNIQGNKMVQAYDGTTAWMYFPMQGITEPKEMSAEEAADLTSSPFLDVFVDTEARGYTLENVEGREIEGAPTYGVRVTNDEGFDRTYYFDTETMVPVMMSFVSEGGQMKGMTMETYLSDYQEVENLVVPMYMENKMNGQTIMSMTFESANINPELPENFFSKDSM</sequence>
<dbReference type="Pfam" id="PF17131">
    <property type="entry name" value="LolA_like"/>
    <property type="match status" value="1"/>
</dbReference>
<name>A0A2S6IB41_9BACT</name>
<proteinExistence type="predicted"/>
<protein>
    <submittedName>
        <fullName evidence="2">Outer membrane lipoprotein-sorting protein</fullName>
    </submittedName>
</protein>
<keyword evidence="3" id="KW-1185">Reference proteome</keyword>
<reference evidence="2 3" key="1">
    <citation type="submission" date="2018-02" db="EMBL/GenBank/DDBJ databases">
        <title>Genomic Encyclopedia of Archaeal and Bacterial Type Strains, Phase II (KMG-II): from individual species to whole genera.</title>
        <authorList>
            <person name="Goeker M."/>
        </authorList>
    </citation>
    <scope>NUCLEOTIDE SEQUENCE [LARGE SCALE GENOMIC DNA]</scope>
    <source>
        <strain evidence="2 3">DSM 29526</strain>
    </source>
</reference>
<dbReference type="EMBL" id="PTJC01000005">
    <property type="protein sequence ID" value="PPK88724.1"/>
    <property type="molecule type" value="Genomic_DNA"/>
</dbReference>
<dbReference type="Proteomes" id="UP000237662">
    <property type="component" value="Unassembled WGS sequence"/>
</dbReference>
<comment type="caution">
    <text evidence="2">The sequence shown here is derived from an EMBL/GenBank/DDBJ whole genome shotgun (WGS) entry which is preliminary data.</text>
</comment>
<feature type="domain" description="Uncharacterized protein TP-0789" evidence="1">
    <location>
        <begin position="70"/>
        <end position="231"/>
    </location>
</feature>
<evidence type="ECO:0000259" key="1">
    <source>
        <dbReference type="Pfam" id="PF17131"/>
    </source>
</evidence>
<dbReference type="AlphaFoldDB" id="A0A2S6IB41"/>
<gene>
    <name evidence="2" type="ORF">CLV84_1695</name>
</gene>
<dbReference type="Gene3D" id="2.50.20.10">
    <property type="entry name" value="Lipoprotein localisation LolA/LolB/LppX"/>
    <property type="match status" value="1"/>
</dbReference>
<accession>A0A2S6IB41</accession>
<organism evidence="2 3">
    <name type="scientific">Neolewinella xylanilytica</name>
    <dbReference type="NCBI Taxonomy" id="1514080"/>
    <lineage>
        <taxon>Bacteria</taxon>
        <taxon>Pseudomonadati</taxon>
        <taxon>Bacteroidota</taxon>
        <taxon>Saprospiria</taxon>
        <taxon>Saprospirales</taxon>
        <taxon>Lewinellaceae</taxon>
        <taxon>Neolewinella</taxon>
    </lineage>
</organism>
<keyword evidence="2" id="KW-0449">Lipoprotein</keyword>
<evidence type="ECO:0000313" key="2">
    <source>
        <dbReference type="EMBL" id="PPK88724.1"/>
    </source>
</evidence>